<dbReference type="AlphaFoldDB" id="A0A8J3VDU1"/>
<comment type="caution">
    <text evidence="1">The sequence shown here is derived from an EMBL/GenBank/DDBJ whole genome shotgun (WGS) entry which is preliminary data.</text>
</comment>
<gene>
    <name evidence="1" type="ORF">Pth03_43840</name>
</gene>
<dbReference type="EMBL" id="BOOR01000031">
    <property type="protein sequence ID" value="GII55995.1"/>
    <property type="molecule type" value="Genomic_DNA"/>
</dbReference>
<evidence type="ECO:0000313" key="1">
    <source>
        <dbReference type="EMBL" id="GII55995.1"/>
    </source>
</evidence>
<accession>A0A8J3VDU1</accession>
<organism evidence="1 2">
    <name type="scientific">Planotetraspora thailandica</name>
    <dbReference type="NCBI Taxonomy" id="487172"/>
    <lineage>
        <taxon>Bacteria</taxon>
        <taxon>Bacillati</taxon>
        <taxon>Actinomycetota</taxon>
        <taxon>Actinomycetes</taxon>
        <taxon>Streptosporangiales</taxon>
        <taxon>Streptosporangiaceae</taxon>
        <taxon>Planotetraspora</taxon>
    </lineage>
</organism>
<protein>
    <submittedName>
        <fullName evidence="1">Uncharacterized protein</fullName>
    </submittedName>
</protein>
<reference evidence="1" key="1">
    <citation type="submission" date="2021-01" db="EMBL/GenBank/DDBJ databases">
        <title>Whole genome shotgun sequence of Planotetraspora thailandica NBRC 104271.</title>
        <authorList>
            <person name="Komaki H."/>
            <person name="Tamura T."/>
        </authorList>
    </citation>
    <scope>NUCLEOTIDE SEQUENCE</scope>
    <source>
        <strain evidence="1">NBRC 104271</strain>
    </source>
</reference>
<proteinExistence type="predicted"/>
<dbReference type="Proteomes" id="UP000605992">
    <property type="component" value="Unassembled WGS sequence"/>
</dbReference>
<sequence length="133" mass="14656">MNSDRQPDVPTSVLRLAETLVMLAASADEQVAWVDRHQWCVDELALDFDWANGWVPLAVNERSPGLFSPVLHDLLQRIDDRLSEMSGQANADKWTPDGLAADPGWAEVRHLSSQALTEIATLCLIVIPSPADL</sequence>
<dbReference type="RefSeq" id="WP_203946160.1">
    <property type="nucleotide sequence ID" value="NZ_BOOR01000031.1"/>
</dbReference>
<evidence type="ECO:0000313" key="2">
    <source>
        <dbReference type="Proteomes" id="UP000605992"/>
    </source>
</evidence>
<name>A0A8J3VDU1_9ACTN</name>
<keyword evidence="2" id="KW-1185">Reference proteome</keyword>